<reference evidence="3 4" key="1">
    <citation type="journal article" date="2012" name="BMC Genomics">
        <title>Comparative genomics of the white-rot fungi, Phanerochaete carnosa and P. chrysosporium, to elucidate the genetic basis of the distinct wood types they colonize.</title>
        <authorList>
            <person name="Suzuki H."/>
            <person name="MacDonald J."/>
            <person name="Syed K."/>
            <person name="Salamov A."/>
            <person name="Hori C."/>
            <person name="Aerts A."/>
            <person name="Henrissat B."/>
            <person name="Wiebenga A."/>
            <person name="vanKuyk P.A."/>
            <person name="Barry K."/>
            <person name="Lindquist E."/>
            <person name="LaButti K."/>
            <person name="Lapidus A."/>
            <person name="Lucas S."/>
            <person name="Coutinho P."/>
            <person name="Gong Y."/>
            <person name="Samejima M."/>
            <person name="Mahadevan R."/>
            <person name="Abou-Zaid M."/>
            <person name="de Vries R.P."/>
            <person name="Igarashi K."/>
            <person name="Yadav J.S."/>
            <person name="Grigoriev I.V."/>
            <person name="Master E.R."/>
        </authorList>
    </citation>
    <scope>NUCLEOTIDE SEQUENCE [LARGE SCALE GENOMIC DNA]</scope>
    <source>
        <strain evidence="3 4">HHB-10118-sp</strain>
    </source>
</reference>
<name>K5VSS8_PHACS</name>
<keyword evidence="2" id="KW-0812">Transmembrane</keyword>
<keyword evidence="2" id="KW-0472">Membrane</keyword>
<feature type="transmembrane region" description="Helical" evidence="2">
    <location>
        <begin position="777"/>
        <end position="794"/>
    </location>
</feature>
<dbReference type="RefSeq" id="XP_007397257.1">
    <property type="nucleotide sequence ID" value="XM_007397195.1"/>
</dbReference>
<dbReference type="EMBL" id="JH930473">
    <property type="protein sequence ID" value="EKM54568.1"/>
    <property type="molecule type" value="Genomic_DNA"/>
</dbReference>
<feature type="compositionally biased region" description="Basic and acidic residues" evidence="1">
    <location>
        <begin position="561"/>
        <end position="570"/>
    </location>
</feature>
<dbReference type="HOGENOM" id="CLU_290524_0_0_1"/>
<feature type="compositionally biased region" description="Basic and acidic residues" evidence="1">
    <location>
        <begin position="211"/>
        <end position="257"/>
    </location>
</feature>
<feature type="region of interest" description="Disordered" evidence="1">
    <location>
        <begin position="1"/>
        <end position="682"/>
    </location>
</feature>
<feature type="compositionally biased region" description="Basic and acidic residues" evidence="1">
    <location>
        <begin position="30"/>
        <end position="47"/>
    </location>
</feature>
<dbReference type="KEGG" id="pco:PHACADRAFT_258509"/>
<dbReference type="OrthoDB" id="3230534at2759"/>
<dbReference type="GeneID" id="18917131"/>
<protein>
    <submittedName>
        <fullName evidence="3">Uncharacterized protein</fullName>
    </submittedName>
</protein>
<evidence type="ECO:0000256" key="1">
    <source>
        <dbReference type="SAM" id="MobiDB-lite"/>
    </source>
</evidence>
<evidence type="ECO:0000313" key="3">
    <source>
        <dbReference type="EMBL" id="EKM54568.1"/>
    </source>
</evidence>
<feature type="compositionally biased region" description="Polar residues" evidence="1">
    <location>
        <begin position="336"/>
        <end position="360"/>
    </location>
</feature>
<organism evidence="3 4">
    <name type="scientific">Phanerochaete carnosa (strain HHB-10118-sp)</name>
    <name type="common">White-rot fungus</name>
    <name type="synonym">Peniophora carnosa</name>
    <dbReference type="NCBI Taxonomy" id="650164"/>
    <lineage>
        <taxon>Eukaryota</taxon>
        <taxon>Fungi</taxon>
        <taxon>Dikarya</taxon>
        <taxon>Basidiomycota</taxon>
        <taxon>Agaricomycotina</taxon>
        <taxon>Agaricomycetes</taxon>
        <taxon>Polyporales</taxon>
        <taxon>Phanerochaetaceae</taxon>
        <taxon>Phanerochaete</taxon>
    </lineage>
</organism>
<feature type="compositionally biased region" description="Low complexity" evidence="1">
    <location>
        <begin position="184"/>
        <end position="197"/>
    </location>
</feature>
<sequence>MINGRPMSWHSPGSLKQTIRAGSPTPGVENEGRDDSSKPVVQERERNWNSPHPQWVYQVPRSMSPLPPPPDASGTGYGRPPADWDPNRIESPSRARRPSLINGRGTSYGRSRTSSLSEEPPKPQPSLPRAVTDPQHPRRSLSPAFSEAAEDNELREASARFGWAMPKRRANLPPFQPDVETPQRRSSTPDRPSPSNRLSTRTSLIPVRSPGRKEDGTSPRSDRKERKNDVTSPRPERKEKEESTGQKKDKGKQRDMGNELPPEPPQPYPMRRSRIEPVDLISAPTENLVLTDIESGSDRESQATSTPTGRPATLPPPSEVGPYETRKSAHPLSVESPEQNNSSVFPDSFITAASPSSPQLSPVRERSPEPLFGLSTPPRHSQNISKLVFETPSPPRNMPELPALPLNGSSSSEGEHDHPATPIMERRSLLADFTAAKTPKPPGAWAPTPVPVEKAEKADTHPPPAAPSLPPEAATPTPVSGPAEPSVVIPTPAPPGAWQPTPVGSMRRRSILKVRFDVDPNTSGESMPEVPMIGPGTGDPAADSMSEMFPPLMPPPPPAAQREEPKEEVQRPSTPPAARPRKAFRPPGMTLVDAYGNEVVERPAPELSASSSTQSDDGVPDAPLVQPPVPALRTMRPITIVDPMGREVKEEEEEPSPIMQPAEERVKEEDVDYESARPMSRRESLTRLRDAIKEMAEDLGESDDSHIASRLDDKRLDELYRKSQAAQNARRDLAETLRKRLSNPNIQAKDWLPREAVSKGKLIQRGGRFAVDCLNTWVLWTFVVLQILLLIYMYRLSTIRAKQIFLTTYYDAFTPDLFSHISKTHLVRHARPPASSPSATPFSIADALTRDGWKGALHEAWTRAMLLVAEWRNHVWDTWGQHPGRTAAWPPT</sequence>
<evidence type="ECO:0000256" key="2">
    <source>
        <dbReference type="SAM" id="Phobius"/>
    </source>
</evidence>
<gene>
    <name evidence="3" type="ORF">PHACADRAFT_258509</name>
</gene>
<keyword evidence="4" id="KW-1185">Reference proteome</keyword>
<accession>K5VSS8</accession>
<dbReference type="Proteomes" id="UP000008370">
    <property type="component" value="Unassembled WGS sequence"/>
</dbReference>
<proteinExistence type="predicted"/>
<feature type="compositionally biased region" description="Pro residues" evidence="1">
    <location>
        <begin position="461"/>
        <end position="470"/>
    </location>
</feature>
<dbReference type="InParanoid" id="K5VSS8"/>
<keyword evidence="2" id="KW-1133">Transmembrane helix</keyword>
<dbReference type="AlphaFoldDB" id="K5VSS8"/>
<feature type="compositionally biased region" description="Low complexity" evidence="1">
    <location>
        <begin position="103"/>
        <end position="117"/>
    </location>
</feature>
<feature type="compositionally biased region" description="Basic and acidic residues" evidence="1">
    <location>
        <begin position="413"/>
        <end position="429"/>
    </location>
</feature>
<feature type="compositionally biased region" description="Pro residues" evidence="1">
    <location>
        <begin position="439"/>
        <end position="450"/>
    </location>
</feature>
<evidence type="ECO:0000313" key="4">
    <source>
        <dbReference type="Proteomes" id="UP000008370"/>
    </source>
</evidence>